<evidence type="ECO:0000313" key="4">
    <source>
        <dbReference type="Proteomes" id="UP000594759"/>
    </source>
</evidence>
<reference evidence="3 4" key="1">
    <citation type="submission" date="2020-11" db="EMBL/GenBank/DDBJ databases">
        <title>Pedobacter endophytica, an endophytic bacteria isolated form Carex pumila.</title>
        <authorList>
            <person name="Peng Y."/>
            <person name="Jiang L."/>
            <person name="Lee J."/>
        </authorList>
    </citation>
    <scope>NUCLEOTIDE SEQUENCE [LARGE SCALE GENOMIC DNA]</scope>
    <source>
        <strain evidence="3 4">JBR3-12</strain>
    </source>
</reference>
<accession>A0A7S9KY41</accession>
<organism evidence="3 4">
    <name type="scientific">Pedobacter endophyticus</name>
    <dbReference type="NCBI Taxonomy" id="2789740"/>
    <lineage>
        <taxon>Bacteria</taxon>
        <taxon>Pseudomonadati</taxon>
        <taxon>Bacteroidota</taxon>
        <taxon>Sphingobacteriia</taxon>
        <taxon>Sphingobacteriales</taxon>
        <taxon>Sphingobacteriaceae</taxon>
        <taxon>Pedobacter</taxon>
    </lineage>
</organism>
<dbReference type="Gene3D" id="3.90.75.20">
    <property type="match status" value="1"/>
</dbReference>
<evidence type="ECO:0008006" key="5">
    <source>
        <dbReference type="Google" id="ProtNLM"/>
    </source>
</evidence>
<feature type="domain" description="Nuclease-associated modular DNA-binding 1" evidence="1">
    <location>
        <begin position="335"/>
        <end position="362"/>
    </location>
</feature>
<dbReference type="InterPro" id="IPR044925">
    <property type="entry name" value="His-Me_finger_sf"/>
</dbReference>
<dbReference type="InterPro" id="IPR010902">
    <property type="entry name" value="NUMOD4"/>
</dbReference>
<dbReference type="Pfam" id="PF07453">
    <property type="entry name" value="NUMOD1"/>
    <property type="match status" value="2"/>
</dbReference>
<sequence length="424" mass="48264">MKLHAYTDLSIDSRNNEYWKDIVGLEGYFQVSNHGRVKGLERVIKNRLGVERKFPERILKQTQNKSLNRFTGDTRIYLHVSMSFGGKIINYSVPRLVYHTFVAPFDLKDKNTYIFPIDGDTLNTNAANLLLGDQETKQQRMTAAGRKGNVFATISPEQRKAIQQKINAKRALNPKDEISRYSLSGKLLETYHNAEVAAKGFGCSANLLSKATRGKPLTYKNYIWRRGSSPEIDIEEFVTKNGIWASPLSKHIHRIGQYDLHGKLIATFGTIREIEAKLGLNYNQLSGSLNGRHITCGGYLWRYGTKQTINVKKLEKLNGYRHSPIYAENNKISRYDLNGLWKGTYAGVTEASRKTNIDSKTIHVVLRGDGLTAGGYLWAKGEALRLNPNSFKQHPHFEHSLLQRFMKQKENKNVSTLQQRMQSV</sequence>
<dbReference type="Pfam" id="PF07463">
    <property type="entry name" value="NUMOD4"/>
    <property type="match status" value="1"/>
</dbReference>
<dbReference type="InterPro" id="IPR010896">
    <property type="entry name" value="NUMOD1"/>
</dbReference>
<dbReference type="KEGG" id="pex:IZT61_18180"/>
<dbReference type="EMBL" id="CP064939">
    <property type="protein sequence ID" value="QPH38968.1"/>
    <property type="molecule type" value="Genomic_DNA"/>
</dbReference>
<dbReference type="InterPro" id="IPR036388">
    <property type="entry name" value="WH-like_DNA-bd_sf"/>
</dbReference>
<dbReference type="InterPro" id="IPR003647">
    <property type="entry name" value="Intron_nuc_1_rpt"/>
</dbReference>
<evidence type="ECO:0000259" key="1">
    <source>
        <dbReference type="Pfam" id="PF07453"/>
    </source>
</evidence>
<gene>
    <name evidence="3" type="ORF">IZT61_18180</name>
</gene>
<protein>
    <recommendedName>
        <fullName evidence="5">NUMOD1 domain-containing protein</fullName>
    </recommendedName>
</protein>
<dbReference type="RefSeq" id="WP_196098443.1">
    <property type="nucleotide sequence ID" value="NZ_CP064939.1"/>
</dbReference>
<evidence type="ECO:0000259" key="2">
    <source>
        <dbReference type="Pfam" id="PF07463"/>
    </source>
</evidence>
<dbReference type="GO" id="GO:0016788">
    <property type="term" value="F:hydrolase activity, acting on ester bonds"/>
    <property type="evidence" value="ECO:0007669"/>
    <property type="project" value="InterPro"/>
</dbReference>
<dbReference type="Proteomes" id="UP000594759">
    <property type="component" value="Chromosome"/>
</dbReference>
<proteinExistence type="predicted"/>
<evidence type="ECO:0000313" key="3">
    <source>
        <dbReference type="EMBL" id="QPH38968.1"/>
    </source>
</evidence>
<feature type="domain" description="NUMOD4" evidence="2">
    <location>
        <begin position="17"/>
        <end position="65"/>
    </location>
</feature>
<dbReference type="SUPFAM" id="SSF54060">
    <property type="entry name" value="His-Me finger endonucleases"/>
    <property type="match status" value="1"/>
</dbReference>
<name>A0A7S9KY41_9SPHI</name>
<dbReference type="AlphaFoldDB" id="A0A7S9KY41"/>
<dbReference type="SMART" id="SM00497">
    <property type="entry name" value="IENR1"/>
    <property type="match status" value="3"/>
</dbReference>
<feature type="domain" description="Nuclease-associated modular DNA-binding 1" evidence="1">
    <location>
        <begin position="255"/>
        <end position="283"/>
    </location>
</feature>
<dbReference type="Gene3D" id="1.10.10.10">
    <property type="entry name" value="Winged helix-like DNA-binding domain superfamily/Winged helix DNA-binding domain"/>
    <property type="match status" value="3"/>
</dbReference>
<keyword evidence="4" id="KW-1185">Reference proteome</keyword>